<keyword evidence="8 9" id="KW-0472">Membrane</keyword>
<keyword evidence="7 9" id="KW-0811">Translocation</keyword>
<accession>A0A0G1XU71</accession>
<dbReference type="GO" id="GO:0009306">
    <property type="term" value="P:protein secretion"/>
    <property type="evidence" value="ECO:0007669"/>
    <property type="project" value="UniProtKB-UniRule"/>
</dbReference>
<organism evidence="10 11">
    <name type="scientific">Candidatus Giovannonibacteria bacterium GW2011_GWA2_53_7</name>
    <dbReference type="NCBI Taxonomy" id="1618650"/>
    <lineage>
        <taxon>Bacteria</taxon>
        <taxon>Candidatus Giovannoniibacteriota</taxon>
    </lineage>
</organism>
<dbReference type="GO" id="GO:0015450">
    <property type="term" value="F:protein-transporting ATPase activity"/>
    <property type="evidence" value="ECO:0007669"/>
    <property type="project" value="UniProtKB-UniRule"/>
</dbReference>
<dbReference type="GO" id="GO:0005886">
    <property type="term" value="C:plasma membrane"/>
    <property type="evidence" value="ECO:0007669"/>
    <property type="project" value="UniProtKB-SubCell"/>
</dbReference>
<keyword evidence="5 9" id="KW-0653">Protein transport</keyword>
<evidence type="ECO:0000256" key="2">
    <source>
        <dbReference type="ARBA" id="ARBA00008445"/>
    </source>
</evidence>
<comment type="subcellular location">
    <subcellularLocation>
        <location evidence="9">Cell membrane</location>
        <topology evidence="9">Multi-pass membrane protein</topology>
    </subcellularLocation>
    <subcellularLocation>
        <location evidence="1">Membrane</location>
        <topology evidence="1">Multi-pass membrane protein</topology>
    </subcellularLocation>
</comment>
<feature type="transmembrane region" description="Helical" evidence="9">
    <location>
        <begin position="6"/>
        <end position="25"/>
    </location>
</feature>
<comment type="similarity">
    <text evidence="2 9">Belongs to the SecG family.</text>
</comment>
<comment type="function">
    <text evidence="9">Involved in protein export. Participates in an early event of protein translocation.</text>
</comment>
<evidence type="ECO:0000313" key="11">
    <source>
        <dbReference type="Proteomes" id="UP000034290"/>
    </source>
</evidence>
<dbReference type="AlphaFoldDB" id="A0A0G1XU71"/>
<keyword evidence="3 9" id="KW-0813">Transport</keyword>
<dbReference type="Pfam" id="PF03840">
    <property type="entry name" value="SecG"/>
    <property type="match status" value="1"/>
</dbReference>
<feature type="transmembrane region" description="Helical" evidence="9">
    <location>
        <begin position="55"/>
        <end position="75"/>
    </location>
</feature>
<evidence type="ECO:0000256" key="1">
    <source>
        <dbReference type="ARBA" id="ARBA00004141"/>
    </source>
</evidence>
<keyword evidence="6 9" id="KW-1133">Transmembrane helix</keyword>
<evidence type="ECO:0000256" key="8">
    <source>
        <dbReference type="ARBA" id="ARBA00023136"/>
    </source>
</evidence>
<evidence type="ECO:0000256" key="6">
    <source>
        <dbReference type="ARBA" id="ARBA00022989"/>
    </source>
</evidence>
<evidence type="ECO:0000256" key="3">
    <source>
        <dbReference type="ARBA" id="ARBA00022448"/>
    </source>
</evidence>
<comment type="caution">
    <text evidence="10">The sequence shown here is derived from an EMBL/GenBank/DDBJ whole genome shotgun (WGS) entry which is preliminary data.</text>
</comment>
<dbReference type="Proteomes" id="UP000034290">
    <property type="component" value="Unassembled WGS sequence"/>
</dbReference>
<evidence type="ECO:0000256" key="4">
    <source>
        <dbReference type="ARBA" id="ARBA00022692"/>
    </source>
</evidence>
<reference evidence="10 11" key="1">
    <citation type="journal article" date="2015" name="Nature">
        <title>rRNA introns, odd ribosomes, and small enigmatic genomes across a large radiation of phyla.</title>
        <authorList>
            <person name="Brown C.T."/>
            <person name="Hug L.A."/>
            <person name="Thomas B.C."/>
            <person name="Sharon I."/>
            <person name="Castelle C.J."/>
            <person name="Singh A."/>
            <person name="Wilkins M.J."/>
            <person name="Williams K.H."/>
            <person name="Banfield J.F."/>
        </authorList>
    </citation>
    <scope>NUCLEOTIDE SEQUENCE [LARGE SCALE GENOMIC DNA]</scope>
</reference>
<dbReference type="EMBL" id="LCRM01000073">
    <property type="protein sequence ID" value="KKW34490.1"/>
    <property type="molecule type" value="Genomic_DNA"/>
</dbReference>
<gene>
    <name evidence="10" type="ORF">UY81_C0073G0005</name>
</gene>
<sequence>MDILAGILPWLQVTLSILLVAAILLQQSKEGLGSAFGGDSGGGVSYTKRGAEKTLFSATIILAILFAISSVLSLFA</sequence>
<name>A0A0G1XU71_9BACT</name>
<evidence type="ECO:0000256" key="5">
    <source>
        <dbReference type="ARBA" id="ARBA00022927"/>
    </source>
</evidence>
<keyword evidence="4 9" id="KW-0812">Transmembrane</keyword>
<evidence type="ECO:0000256" key="7">
    <source>
        <dbReference type="ARBA" id="ARBA00023010"/>
    </source>
</evidence>
<evidence type="ECO:0000256" key="9">
    <source>
        <dbReference type="RuleBase" id="RU365087"/>
    </source>
</evidence>
<proteinExistence type="inferred from homology"/>
<dbReference type="InterPro" id="IPR004692">
    <property type="entry name" value="SecG"/>
</dbReference>
<dbReference type="NCBIfam" id="TIGR00810">
    <property type="entry name" value="secG"/>
    <property type="match status" value="1"/>
</dbReference>
<protein>
    <recommendedName>
        <fullName evidence="9">Protein-export membrane protein SecG</fullName>
    </recommendedName>
</protein>
<keyword evidence="9" id="KW-1003">Cell membrane</keyword>
<evidence type="ECO:0000313" key="10">
    <source>
        <dbReference type="EMBL" id="KKW34490.1"/>
    </source>
</evidence>